<dbReference type="SUPFAM" id="SSF55931">
    <property type="entry name" value="Glutamine synthetase/guanido kinase"/>
    <property type="match status" value="1"/>
</dbReference>
<evidence type="ECO:0000256" key="2">
    <source>
        <dbReference type="ARBA" id="ARBA00022490"/>
    </source>
</evidence>
<evidence type="ECO:0000313" key="5">
    <source>
        <dbReference type="Proteomes" id="UP000655225"/>
    </source>
</evidence>
<dbReference type="OMA" id="DIEQECT"/>
<feature type="chain" id="PRO_5032872983" description="Glutamine synthetase" evidence="3">
    <location>
        <begin position="19"/>
        <end position="177"/>
    </location>
</feature>
<dbReference type="AlphaFoldDB" id="A0A835DEK5"/>
<keyword evidence="5" id="KW-1185">Reference proteome</keyword>
<protein>
    <recommendedName>
        <fullName evidence="6">Glutamine synthetase</fullName>
    </recommendedName>
</protein>
<dbReference type="PANTHER" id="PTHR20852">
    <property type="entry name" value="GLUTAMINE SYNTHETASE"/>
    <property type="match status" value="1"/>
</dbReference>
<evidence type="ECO:0000256" key="3">
    <source>
        <dbReference type="SAM" id="SignalP"/>
    </source>
</evidence>
<dbReference type="InterPro" id="IPR014746">
    <property type="entry name" value="Gln_synth/guanido_kin_cat_dom"/>
</dbReference>
<dbReference type="OrthoDB" id="1936100at2759"/>
<name>A0A835DEK5_TETSI</name>
<dbReference type="Proteomes" id="UP000655225">
    <property type="component" value="Unassembled WGS sequence"/>
</dbReference>
<dbReference type="InterPro" id="IPR036651">
    <property type="entry name" value="Gln_synt_N_sf"/>
</dbReference>
<organism evidence="4 5">
    <name type="scientific">Tetracentron sinense</name>
    <name type="common">Spur-leaf</name>
    <dbReference type="NCBI Taxonomy" id="13715"/>
    <lineage>
        <taxon>Eukaryota</taxon>
        <taxon>Viridiplantae</taxon>
        <taxon>Streptophyta</taxon>
        <taxon>Embryophyta</taxon>
        <taxon>Tracheophyta</taxon>
        <taxon>Spermatophyta</taxon>
        <taxon>Magnoliopsida</taxon>
        <taxon>Trochodendrales</taxon>
        <taxon>Trochodendraceae</taxon>
        <taxon>Tetracentron</taxon>
    </lineage>
</organism>
<evidence type="ECO:0008006" key="6">
    <source>
        <dbReference type="Google" id="ProtNLM"/>
    </source>
</evidence>
<reference evidence="4 5" key="1">
    <citation type="submission" date="2020-04" db="EMBL/GenBank/DDBJ databases">
        <title>Plant Genome Project.</title>
        <authorList>
            <person name="Zhang R.-G."/>
        </authorList>
    </citation>
    <scope>NUCLEOTIDE SEQUENCE [LARGE SCALE GENOMIC DNA]</scope>
    <source>
        <strain evidence="4">YNK0</strain>
        <tissue evidence="4">Leaf</tissue>
    </source>
</reference>
<keyword evidence="3" id="KW-0732">Signal</keyword>
<dbReference type="EMBL" id="JABCRI010000011">
    <property type="protein sequence ID" value="KAF8397877.1"/>
    <property type="molecule type" value="Genomic_DNA"/>
</dbReference>
<accession>A0A835DEK5</accession>
<gene>
    <name evidence="4" type="ORF">HHK36_016802</name>
</gene>
<dbReference type="SUPFAM" id="SSF54368">
    <property type="entry name" value="Glutamine synthetase, N-terminal domain"/>
    <property type="match status" value="1"/>
</dbReference>
<dbReference type="GO" id="GO:0005737">
    <property type="term" value="C:cytoplasm"/>
    <property type="evidence" value="ECO:0007669"/>
    <property type="project" value="UniProtKB-SubCell"/>
</dbReference>
<proteinExistence type="predicted"/>
<dbReference type="Gene3D" id="3.30.590.10">
    <property type="entry name" value="Glutamine synthetase/guanido kinase, catalytic domain"/>
    <property type="match status" value="1"/>
</dbReference>
<evidence type="ECO:0000256" key="1">
    <source>
        <dbReference type="ARBA" id="ARBA00004496"/>
    </source>
</evidence>
<dbReference type="Gene3D" id="3.10.20.70">
    <property type="entry name" value="Glutamine synthetase, N-terminal domain"/>
    <property type="match status" value="1"/>
</dbReference>
<dbReference type="GO" id="GO:0006542">
    <property type="term" value="P:glutamine biosynthetic process"/>
    <property type="evidence" value="ECO:0007669"/>
    <property type="project" value="InterPro"/>
</dbReference>
<dbReference type="PANTHER" id="PTHR20852:SF93">
    <property type="entry name" value="GLUTAMINE SYNTHETASE CYTOSOLIC ISOZYME 1-1"/>
    <property type="match status" value="1"/>
</dbReference>
<sequence length="177" mass="19258">MTSTAATCFATLSSAAIGLVIFHFPDDTSSVLSHMENVFLSPTCQAPGEDSEVILYPQAIFKDTFKRGNGILVLCDAYNTVGDPILANKRYDAGKICNHPVVAVEGPWFDIEQECTILQKYFKWSIGSRAGVSPGSQGPYYCGVDVGEAFGWDVMNAHYKAYLYARINIDGSNGEHA</sequence>
<feature type="signal peptide" evidence="3">
    <location>
        <begin position="1"/>
        <end position="18"/>
    </location>
</feature>
<keyword evidence="2" id="KW-0963">Cytoplasm</keyword>
<evidence type="ECO:0000313" key="4">
    <source>
        <dbReference type="EMBL" id="KAF8397877.1"/>
    </source>
</evidence>
<comment type="subcellular location">
    <subcellularLocation>
        <location evidence="1">Cytoplasm</location>
    </subcellularLocation>
</comment>
<dbReference type="GO" id="GO:0004356">
    <property type="term" value="F:glutamine synthetase activity"/>
    <property type="evidence" value="ECO:0007669"/>
    <property type="project" value="InterPro"/>
</dbReference>
<dbReference type="InterPro" id="IPR050292">
    <property type="entry name" value="Glutamine_Synthetase"/>
</dbReference>
<comment type="caution">
    <text evidence="4">The sequence shown here is derived from an EMBL/GenBank/DDBJ whole genome shotgun (WGS) entry which is preliminary data.</text>
</comment>